<accession>A0A9N9UGI5</accession>
<protein>
    <recommendedName>
        <fullName evidence="1">AAA+ ATPase domain-containing protein</fullName>
    </recommendedName>
</protein>
<comment type="caution">
    <text evidence="2">The sequence shown here is derived from an EMBL/GenBank/DDBJ whole genome shotgun (WGS) entry which is preliminary data.</text>
</comment>
<evidence type="ECO:0000313" key="3">
    <source>
        <dbReference type="Proteomes" id="UP000754883"/>
    </source>
</evidence>
<evidence type="ECO:0000313" key="2">
    <source>
        <dbReference type="EMBL" id="CAG9988857.1"/>
    </source>
</evidence>
<reference evidence="2 3" key="2">
    <citation type="submission" date="2021-10" db="EMBL/GenBank/DDBJ databases">
        <authorList>
            <person name="Piombo E."/>
        </authorList>
    </citation>
    <scope>NUCLEOTIDE SEQUENCE [LARGE SCALE GENOMIC DNA]</scope>
</reference>
<dbReference type="Gene3D" id="3.40.50.300">
    <property type="entry name" value="P-loop containing nucleotide triphosphate hydrolases"/>
    <property type="match status" value="1"/>
</dbReference>
<dbReference type="PANTHER" id="PTHR46411:SF3">
    <property type="entry name" value="AAA+ ATPASE DOMAIN-CONTAINING PROTEIN"/>
    <property type="match status" value="1"/>
</dbReference>
<dbReference type="SMART" id="SM00382">
    <property type="entry name" value="AAA"/>
    <property type="match status" value="1"/>
</dbReference>
<sequence length="638" mass="72974">MSFFGRPPIDEAPETSQVLIQTLYEAPQTCHCCRNWSVDPGASLEEENKALVARMRKNYSEGRTMSLDSVVIQNASLKQTVREVFEGYKGMKPSMKKFVFKAPFHPFYFRWARFTEILERQQRSPQPAPATYSQLLHDLLLEELQKDMTEVELLLANKSITYRRLWAIFQPGERAVSTKDGVHEFFVINYCEYKESHMEIHAKYVDWDGTSFGYANKTLRVDRFAGTRHIAELEVFPASFHPLKKELELQAIARGKKFQTLGLGHQHKAYDGLVKYTVGRRKVTKSMKGRIVLDKVAYMRETRKDTELVALTAGAIMPDIDVGDYEHIRPEPLSAQTMINALEGDIQFDKVASKIKARRSLNRKSQDLTDDQLMLCSATVHGFFLELNRWAKFEVESVKDIEWDDEVFSTLLLPEGYKTLMLSFVHGQEGNMPQTKELEQSRGLGLNILLAGRPGTGKSFTVEAVAEHTRRPLYRLSAAELGQDAKAVEERLQMVLELSEKWDAILLLEDCDGFLQDRAIVGVALRLFDFFKGLMFLTSNHPEAIDSAMQSRINLRLNYPDLNASFRENIWKQLIWSLGQANTLSNDDFAKLRALEMNGRQIKNVAKFAVLFATREREAFCMQHIELVLEATRNGLSS</sequence>
<organism evidence="2 3">
    <name type="scientific">Clonostachys byssicola</name>
    <dbReference type="NCBI Taxonomy" id="160290"/>
    <lineage>
        <taxon>Eukaryota</taxon>
        <taxon>Fungi</taxon>
        <taxon>Dikarya</taxon>
        <taxon>Ascomycota</taxon>
        <taxon>Pezizomycotina</taxon>
        <taxon>Sordariomycetes</taxon>
        <taxon>Hypocreomycetidae</taxon>
        <taxon>Hypocreales</taxon>
        <taxon>Bionectriaceae</taxon>
        <taxon>Clonostachys</taxon>
    </lineage>
</organism>
<dbReference type="Pfam" id="PF00004">
    <property type="entry name" value="AAA"/>
    <property type="match status" value="1"/>
</dbReference>
<dbReference type="InterPro" id="IPR003959">
    <property type="entry name" value="ATPase_AAA_core"/>
</dbReference>
<proteinExistence type="predicted"/>
<evidence type="ECO:0000259" key="1">
    <source>
        <dbReference type="SMART" id="SM00382"/>
    </source>
</evidence>
<dbReference type="CDD" id="cd19481">
    <property type="entry name" value="RecA-like_protease"/>
    <property type="match status" value="1"/>
</dbReference>
<name>A0A9N9UGI5_9HYPO</name>
<dbReference type="Proteomes" id="UP000754883">
    <property type="component" value="Unassembled WGS sequence"/>
</dbReference>
<reference evidence="3" key="1">
    <citation type="submission" date="2019-06" db="EMBL/GenBank/DDBJ databases">
        <authorList>
            <person name="Broberg M."/>
        </authorList>
    </citation>
    <scope>NUCLEOTIDE SEQUENCE [LARGE SCALE GENOMIC DNA]</scope>
</reference>
<dbReference type="InterPro" id="IPR027417">
    <property type="entry name" value="P-loop_NTPase"/>
</dbReference>
<dbReference type="AlphaFoldDB" id="A0A9N9UGI5"/>
<dbReference type="GO" id="GO:0016887">
    <property type="term" value="F:ATP hydrolysis activity"/>
    <property type="evidence" value="ECO:0007669"/>
    <property type="project" value="InterPro"/>
</dbReference>
<keyword evidence="3" id="KW-1185">Reference proteome</keyword>
<dbReference type="GO" id="GO:0005524">
    <property type="term" value="F:ATP binding"/>
    <property type="evidence" value="ECO:0007669"/>
    <property type="project" value="InterPro"/>
</dbReference>
<dbReference type="InterPro" id="IPR054289">
    <property type="entry name" value="DUF7025"/>
</dbReference>
<dbReference type="PANTHER" id="PTHR46411">
    <property type="entry name" value="FAMILY ATPASE, PUTATIVE-RELATED"/>
    <property type="match status" value="1"/>
</dbReference>
<gene>
    <name evidence="2" type="ORF">CBYS24578_00014262</name>
</gene>
<dbReference type="SUPFAM" id="SSF52540">
    <property type="entry name" value="P-loop containing nucleoside triphosphate hydrolases"/>
    <property type="match status" value="1"/>
</dbReference>
<dbReference type="OrthoDB" id="10042665at2759"/>
<feature type="domain" description="AAA+ ATPase" evidence="1">
    <location>
        <begin position="444"/>
        <end position="563"/>
    </location>
</feature>
<dbReference type="Pfam" id="PF22942">
    <property type="entry name" value="DUF7025"/>
    <property type="match status" value="1"/>
</dbReference>
<dbReference type="InterPro" id="IPR003593">
    <property type="entry name" value="AAA+_ATPase"/>
</dbReference>
<dbReference type="EMBL" id="CABFNO020001454">
    <property type="protein sequence ID" value="CAG9988857.1"/>
    <property type="molecule type" value="Genomic_DNA"/>
</dbReference>